<sequence length="257" mass="29194">MALKRDRRKDERAGEGGKKMLTETKTAAMCFITPGPKYQLKALVGYRDHCISRYRNPAYTFGGRRPILEMTESPGPKYMIEKRKFKGFTFGHAAKRRGKNVFLFKSDTHYNSLYYPNSLHLVDIIFGPGPKYKLPDVSRGPFFSIKWRTKLRKIDETPGPYYIKPIAKMPAFSMGLRTVATKPVTSAGPYSSYNLEVIKSRAPMYTIVGARRILRMVSEGPDVIYAIRSPKPTPAFSFGVKHSECAPPYIIECDKQC</sequence>
<gene>
    <name evidence="1" type="ORF">LPLAT_LOCUS6779</name>
</gene>
<accession>A0AAV2NL83</accession>
<dbReference type="EMBL" id="OZ034825">
    <property type="protein sequence ID" value="CAL1680823.1"/>
    <property type="molecule type" value="Genomic_DNA"/>
</dbReference>
<evidence type="ECO:0000313" key="2">
    <source>
        <dbReference type="Proteomes" id="UP001497644"/>
    </source>
</evidence>
<dbReference type="AlphaFoldDB" id="A0AAV2NL83"/>
<evidence type="ECO:0000313" key="1">
    <source>
        <dbReference type="EMBL" id="CAL1680823.1"/>
    </source>
</evidence>
<dbReference type="PANTHER" id="PTHR21580:SF28">
    <property type="entry name" value="BOREALIN N-TERMINAL DOMAIN-CONTAINING PROTEIN-RELATED"/>
    <property type="match status" value="1"/>
</dbReference>
<reference evidence="1" key="1">
    <citation type="submission" date="2024-04" db="EMBL/GenBank/DDBJ databases">
        <authorList>
            <consortium name="Molecular Ecology Group"/>
        </authorList>
    </citation>
    <scope>NUCLEOTIDE SEQUENCE</scope>
</reference>
<proteinExistence type="predicted"/>
<dbReference type="InterPro" id="IPR051291">
    <property type="entry name" value="CIMAP"/>
</dbReference>
<organism evidence="1 2">
    <name type="scientific">Lasius platythorax</name>
    <dbReference type="NCBI Taxonomy" id="488582"/>
    <lineage>
        <taxon>Eukaryota</taxon>
        <taxon>Metazoa</taxon>
        <taxon>Ecdysozoa</taxon>
        <taxon>Arthropoda</taxon>
        <taxon>Hexapoda</taxon>
        <taxon>Insecta</taxon>
        <taxon>Pterygota</taxon>
        <taxon>Neoptera</taxon>
        <taxon>Endopterygota</taxon>
        <taxon>Hymenoptera</taxon>
        <taxon>Apocrita</taxon>
        <taxon>Aculeata</taxon>
        <taxon>Formicoidea</taxon>
        <taxon>Formicidae</taxon>
        <taxon>Formicinae</taxon>
        <taxon>Lasius</taxon>
        <taxon>Lasius</taxon>
    </lineage>
</organism>
<dbReference type="Proteomes" id="UP001497644">
    <property type="component" value="Chromosome 2"/>
</dbReference>
<dbReference type="PANTHER" id="PTHR21580">
    <property type="entry name" value="SHIPPO-1-RELATED"/>
    <property type="match status" value="1"/>
</dbReference>
<protein>
    <submittedName>
        <fullName evidence="1">Uncharacterized protein</fullName>
    </submittedName>
</protein>
<name>A0AAV2NL83_9HYME</name>
<keyword evidence="2" id="KW-1185">Reference proteome</keyword>